<dbReference type="EMBL" id="KT207918">
    <property type="protein sequence ID" value="ALA46788.1"/>
    <property type="molecule type" value="Genomic_DNA"/>
</dbReference>
<evidence type="ECO:0000313" key="1">
    <source>
        <dbReference type="EMBL" id="ALA46788.1"/>
    </source>
</evidence>
<accession>A0A0K2FL05</accession>
<name>A0A0K2FL05_9CAUD</name>
<dbReference type="RefSeq" id="YP_009212071.1">
    <property type="nucleotide sequence ID" value="NC_028944.1"/>
</dbReference>
<gene>
    <name evidence="1" type="ORF">EYUKI_131</name>
</gene>
<dbReference type="Proteomes" id="UP000203939">
    <property type="component" value="Segment"/>
</dbReference>
<proteinExistence type="predicted"/>
<organism evidence="1 2">
    <name type="scientific">Bacillus phage Eyuki</name>
    <dbReference type="NCBI Taxonomy" id="1690431"/>
    <lineage>
        <taxon>Viruses</taxon>
        <taxon>Duplodnaviria</taxon>
        <taxon>Heunggongvirae</taxon>
        <taxon>Uroviricota</taxon>
        <taxon>Caudoviricetes</taxon>
        <taxon>Herelleviridae</taxon>
        <taxon>Bastillevirinae</taxon>
        <taxon>Wphvirus</taxon>
        <taxon>Wphvirus megatron</taxon>
    </lineage>
</organism>
<evidence type="ECO:0000313" key="2">
    <source>
        <dbReference type="Proteomes" id="UP000203939"/>
    </source>
</evidence>
<protein>
    <submittedName>
        <fullName evidence="1">Uncharacterized protein</fullName>
    </submittedName>
</protein>
<reference evidence="1 2" key="1">
    <citation type="journal article" date="2015" name="Genome Announc.">
        <title>Genome Sequences of Two Bacillus cereus Group Bacteriophages, Eyuki and AvesoBmore.</title>
        <authorList>
            <person name="Erill I."/>
            <person name="Caruso S.M."/>
        </authorList>
    </citation>
    <scope>NUCLEOTIDE SEQUENCE [LARGE SCALE GENOMIC DNA]</scope>
</reference>
<sequence>MEETKNAYMNIEKIKQDYPDEYAAKLFICKACNYYCTSIDGLFSPENLKYLANCTAADFYDDTTETISKHGMDAVTLHGLVNWKPF</sequence>
<dbReference type="KEGG" id="vg:26638707"/>